<dbReference type="PANTHER" id="PTHR43190:SF3">
    <property type="entry name" value="N-ACETYL-D-GLUCOSAMINE KINASE"/>
    <property type="match status" value="1"/>
</dbReference>
<dbReference type="SUPFAM" id="SSF53067">
    <property type="entry name" value="Actin-like ATPase domain"/>
    <property type="match status" value="2"/>
</dbReference>
<organism evidence="1 2">
    <name type="scientific">Mangrovibacterium marinum</name>
    <dbReference type="NCBI Taxonomy" id="1639118"/>
    <lineage>
        <taxon>Bacteria</taxon>
        <taxon>Pseudomonadati</taxon>
        <taxon>Bacteroidota</taxon>
        <taxon>Bacteroidia</taxon>
        <taxon>Marinilabiliales</taxon>
        <taxon>Prolixibacteraceae</taxon>
        <taxon>Mangrovibacterium</taxon>
    </lineage>
</organism>
<keyword evidence="2" id="KW-1185">Reference proteome</keyword>
<dbReference type="AlphaFoldDB" id="A0A2T5BZH7"/>
<dbReference type="GO" id="GO:0016301">
    <property type="term" value="F:kinase activity"/>
    <property type="evidence" value="ECO:0007669"/>
    <property type="project" value="UniProtKB-KW"/>
</dbReference>
<keyword evidence="1" id="KW-0808">Transferase</keyword>
<dbReference type="EMBL" id="QAAD01000014">
    <property type="protein sequence ID" value="PTN07685.1"/>
    <property type="molecule type" value="Genomic_DNA"/>
</dbReference>
<dbReference type="RefSeq" id="WP_107823048.1">
    <property type="nucleotide sequence ID" value="NZ_OY782574.1"/>
</dbReference>
<gene>
    <name evidence="1" type="ORF">C8N47_11428</name>
</gene>
<dbReference type="InterPro" id="IPR052519">
    <property type="entry name" value="Euk-type_GlcNAc_Kinase"/>
</dbReference>
<accession>A0A2T5BZH7</accession>
<proteinExistence type="predicted"/>
<evidence type="ECO:0000313" key="2">
    <source>
        <dbReference type="Proteomes" id="UP000243525"/>
    </source>
</evidence>
<dbReference type="InterPro" id="IPR043129">
    <property type="entry name" value="ATPase_NBD"/>
</dbReference>
<dbReference type="Gene3D" id="1.10.720.160">
    <property type="match status" value="1"/>
</dbReference>
<dbReference type="Gene3D" id="3.30.420.40">
    <property type="match status" value="2"/>
</dbReference>
<keyword evidence="1" id="KW-0418">Kinase</keyword>
<protein>
    <submittedName>
        <fullName evidence="1">N-acetylglucosamine kinase-like BadF-type ATPase</fullName>
    </submittedName>
</protein>
<dbReference type="CDD" id="cd24079">
    <property type="entry name" value="ASKHA_NBD_PG1100-like"/>
    <property type="match status" value="1"/>
</dbReference>
<reference evidence="1 2" key="1">
    <citation type="submission" date="2018-04" db="EMBL/GenBank/DDBJ databases">
        <title>Genomic Encyclopedia of Archaeal and Bacterial Type Strains, Phase II (KMG-II): from individual species to whole genera.</title>
        <authorList>
            <person name="Goeker M."/>
        </authorList>
    </citation>
    <scope>NUCLEOTIDE SEQUENCE [LARGE SCALE GENOMIC DNA]</scope>
    <source>
        <strain evidence="1 2">DSM 28823</strain>
    </source>
</reference>
<dbReference type="PANTHER" id="PTHR43190">
    <property type="entry name" value="N-ACETYL-D-GLUCOSAMINE KINASE"/>
    <property type="match status" value="1"/>
</dbReference>
<comment type="caution">
    <text evidence="1">The sequence shown here is derived from an EMBL/GenBank/DDBJ whole genome shotgun (WGS) entry which is preliminary data.</text>
</comment>
<evidence type="ECO:0000313" key="1">
    <source>
        <dbReference type="EMBL" id="PTN07685.1"/>
    </source>
</evidence>
<dbReference type="OrthoDB" id="871343at2"/>
<sequence length="279" mass="30867">MLLIADSGSTKTDWLVADDFGTTRRFQTSGINPVFRSTEDILAELGSVFKKQHLPVEAVYFYGAGVVNEEKAAVIRRALLTLLGDRPCEIASDVLGAARALCGRSPGIACILGTGANACYYDGQQVVYGIPPMGYILGDEASGAVMGKYLLGDYFKQVMPADLRTKFHQKYGLDKNEVIDRVYRGEKPNKYLASFAIFLNEEREHPYCHAFLHGQFHAFLQRNVLQMPESASLPVSFVGSVAYHFQDILNEELLNLGLNKGLVLKEPIDALFAYHSAEF</sequence>
<dbReference type="Proteomes" id="UP000243525">
    <property type="component" value="Unassembled WGS sequence"/>
</dbReference>
<name>A0A2T5BZH7_9BACT</name>